<dbReference type="GO" id="GO:0004497">
    <property type="term" value="F:monooxygenase activity"/>
    <property type="evidence" value="ECO:0007669"/>
    <property type="project" value="UniProtKB-KW"/>
</dbReference>
<proteinExistence type="inferred from homology"/>
<reference evidence="7 8" key="1">
    <citation type="journal article" date="2018" name="Front. Microbiol.">
        <title>Genome-Wide Analysis of Corynespora cassiicola Leaf Fall Disease Putative Effectors.</title>
        <authorList>
            <person name="Lopez D."/>
            <person name="Ribeiro S."/>
            <person name="Label P."/>
            <person name="Fumanal B."/>
            <person name="Venisse J.S."/>
            <person name="Kohler A."/>
            <person name="de Oliveira R.R."/>
            <person name="Labutti K."/>
            <person name="Lipzen A."/>
            <person name="Lail K."/>
            <person name="Bauer D."/>
            <person name="Ohm R.A."/>
            <person name="Barry K.W."/>
            <person name="Spatafora J."/>
            <person name="Grigoriev I.V."/>
            <person name="Martin F.M."/>
            <person name="Pujade-Renaud V."/>
        </authorList>
    </citation>
    <scope>NUCLEOTIDE SEQUENCE [LARGE SCALE GENOMIC DNA]</scope>
    <source>
        <strain evidence="7 8">Philippines</strain>
    </source>
</reference>
<dbReference type="PANTHER" id="PTHR24305:SF232">
    <property type="entry name" value="P450, PUTATIVE (EUROFUNG)-RELATED"/>
    <property type="match status" value="1"/>
</dbReference>
<keyword evidence="8" id="KW-1185">Reference proteome</keyword>
<dbReference type="GO" id="GO:0005506">
    <property type="term" value="F:iron ion binding"/>
    <property type="evidence" value="ECO:0007669"/>
    <property type="project" value="InterPro"/>
</dbReference>
<evidence type="ECO:0000256" key="6">
    <source>
        <dbReference type="RuleBase" id="RU000461"/>
    </source>
</evidence>
<dbReference type="CDD" id="cd11060">
    <property type="entry name" value="CYP57A1-like"/>
    <property type="match status" value="1"/>
</dbReference>
<dbReference type="Pfam" id="PF00067">
    <property type="entry name" value="p450"/>
    <property type="match status" value="1"/>
</dbReference>
<evidence type="ECO:0000256" key="1">
    <source>
        <dbReference type="ARBA" id="ARBA00001971"/>
    </source>
</evidence>
<evidence type="ECO:0000256" key="3">
    <source>
        <dbReference type="ARBA" id="ARBA00022723"/>
    </source>
</evidence>
<dbReference type="InterPro" id="IPR001128">
    <property type="entry name" value="Cyt_P450"/>
</dbReference>
<dbReference type="PRINTS" id="PR00385">
    <property type="entry name" value="P450"/>
</dbReference>
<dbReference type="AlphaFoldDB" id="A0A2T2NM98"/>
<evidence type="ECO:0000256" key="2">
    <source>
        <dbReference type="ARBA" id="ARBA00010617"/>
    </source>
</evidence>
<accession>A0A2T2NM98</accession>
<dbReference type="InterPro" id="IPR017972">
    <property type="entry name" value="Cyt_P450_CS"/>
</dbReference>
<evidence type="ECO:0000256" key="4">
    <source>
        <dbReference type="ARBA" id="ARBA00023004"/>
    </source>
</evidence>
<dbReference type="Proteomes" id="UP000240883">
    <property type="component" value="Unassembled WGS sequence"/>
</dbReference>
<protein>
    <submittedName>
        <fullName evidence="7">Pisatin demethylase</fullName>
    </submittedName>
</protein>
<dbReference type="SUPFAM" id="SSF48264">
    <property type="entry name" value="Cytochrome P450"/>
    <property type="match status" value="1"/>
</dbReference>
<dbReference type="PROSITE" id="PS00086">
    <property type="entry name" value="CYTOCHROME_P450"/>
    <property type="match status" value="1"/>
</dbReference>
<dbReference type="EMBL" id="KZ678136">
    <property type="protein sequence ID" value="PSN66178.1"/>
    <property type="molecule type" value="Genomic_DNA"/>
</dbReference>
<keyword evidence="4 5" id="KW-0408">Iron</keyword>
<dbReference type="Gene3D" id="1.10.630.10">
    <property type="entry name" value="Cytochrome P450"/>
    <property type="match status" value="1"/>
</dbReference>
<keyword evidence="7" id="KW-0808">Transferase</keyword>
<dbReference type="GO" id="GO:0020037">
    <property type="term" value="F:heme binding"/>
    <property type="evidence" value="ECO:0007669"/>
    <property type="project" value="InterPro"/>
</dbReference>
<keyword evidence="6" id="KW-0503">Monooxygenase</keyword>
<dbReference type="GO" id="GO:0032259">
    <property type="term" value="P:methylation"/>
    <property type="evidence" value="ECO:0007669"/>
    <property type="project" value="UniProtKB-KW"/>
</dbReference>
<gene>
    <name evidence="7" type="ORF">BS50DRAFT_574647</name>
</gene>
<dbReference type="GO" id="GO:0016705">
    <property type="term" value="F:oxidoreductase activity, acting on paired donors, with incorporation or reduction of molecular oxygen"/>
    <property type="evidence" value="ECO:0007669"/>
    <property type="project" value="InterPro"/>
</dbReference>
<sequence>MFQDIINQLAPSSLFVLSTTVLLLHLLSNKYLTGLNHLPGPFFAGFSDFYRFFVVWGRRPEQWHIKLHEQFGDFVRIGPRTVICSSNKAAKKIYALNGGFIKSDFYPVQQTLARGQRLKTLFTSTDEVFHAKLRRAVSNAYAMSTLIQFEPLVDSTTIEFISQMRKRAEGAPGFEIVDFGKWLQFYAFDVICELTYSKRMGFVDYGEDRENIISDLEWLLNYAAIIGQVPILDSFLLKNPIRRWISARGWLPGTPVAQFAMRRIAENEARDDAKTTENTSADTRARRDFLSRFQEAHKKDPDFIGNDRVLALTVANMFAGSDTTAISFRTIFYNLIKNPEKLAKLQAELYDMEKKGVLDTDSPVVRWNDVRELPYLGAVINESLRTHPAAGLPLERITPAGGTIVCDTVLPAGTNVGCSAWTLHRDTHVWGEDVEQWRPERWLEATEEKKAEMKNSLFSFGAGARTCIGKNISYLEMYKLVPAVLRSFEIKLAYPDKEWKLHNAWFVKQSDFFVRLRMKGK</sequence>
<organism evidence="7 8">
    <name type="scientific">Corynespora cassiicola Philippines</name>
    <dbReference type="NCBI Taxonomy" id="1448308"/>
    <lineage>
        <taxon>Eukaryota</taxon>
        <taxon>Fungi</taxon>
        <taxon>Dikarya</taxon>
        <taxon>Ascomycota</taxon>
        <taxon>Pezizomycotina</taxon>
        <taxon>Dothideomycetes</taxon>
        <taxon>Pleosporomycetidae</taxon>
        <taxon>Pleosporales</taxon>
        <taxon>Corynesporascaceae</taxon>
        <taxon>Corynespora</taxon>
    </lineage>
</organism>
<dbReference type="STRING" id="1448308.A0A2T2NM98"/>
<keyword evidence="6" id="KW-0560">Oxidoreductase</keyword>
<name>A0A2T2NM98_CORCC</name>
<dbReference type="PRINTS" id="PR00463">
    <property type="entry name" value="EP450I"/>
</dbReference>
<evidence type="ECO:0000313" key="7">
    <source>
        <dbReference type="EMBL" id="PSN66178.1"/>
    </source>
</evidence>
<dbReference type="FunFam" id="1.10.630.10:FF:000050">
    <property type="entry name" value="Cytochrome P450 monooxygenase"/>
    <property type="match status" value="1"/>
</dbReference>
<dbReference type="InterPro" id="IPR050121">
    <property type="entry name" value="Cytochrome_P450_monoxygenase"/>
</dbReference>
<dbReference type="GO" id="GO:0008168">
    <property type="term" value="F:methyltransferase activity"/>
    <property type="evidence" value="ECO:0007669"/>
    <property type="project" value="UniProtKB-KW"/>
</dbReference>
<feature type="binding site" description="axial binding residue" evidence="5">
    <location>
        <position position="467"/>
    </location>
    <ligand>
        <name>heme</name>
        <dbReference type="ChEBI" id="CHEBI:30413"/>
    </ligand>
    <ligandPart>
        <name>Fe</name>
        <dbReference type="ChEBI" id="CHEBI:18248"/>
    </ligandPart>
</feature>
<keyword evidence="3 5" id="KW-0479">Metal-binding</keyword>
<dbReference type="PANTHER" id="PTHR24305">
    <property type="entry name" value="CYTOCHROME P450"/>
    <property type="match status" value="1"/>
</dbReference>
<keyword evidence="5 6" id="KW-0349">Heme</keyword>
<evidence type="ECO:0000313" key="8">
    <source>
        <dbReference type="Proteomes" id="UP000240883"/>
    </source>
</evidence>
<comment type="cofactor">
    <cofactor evidence="1 5">
        <name>heme</name>
        <dbReference type="ChEBI" id="CHEBI:30413"/>
    </cofactor>
</comment>
<keyword evidence="7" id="KW-0489">Methyltransferase</keyword>
<dbReference type="InterPro" id="IPR036396">
    <property type="entry name" value="Cyt_P450_sf"/>
</dbReference>
<comment type="similarity">
    <text evidence="2 6">Belongs to the cytochrome P450 family.</text>
</comment>
<dbReference type="OrthoDB" id="3934656at2759"/>
<dbReference type="InterPro" id="IPR002401">
    <property type="entry name" value="Cyt_P450_E_grp-I"/>
</dbReference>
<evidence type="ECO:0000256" key="5">
    <source>
        <dbReference type="PIRSR" id="PIRSR602401-1"/>
    </source>
</evidence>